<dbReference type="GO" id="GO:0016787">
    <property type="term" value="F:hydrolase activity"/>
    <property type="evidence" value="ECO:0007669"/>
    <property type="project" value="UniProtKB-KW"/>
</dbReference>
<dbReference type="SUPFAM" id="SSF88723">
    <property type="entry name" value="PIN domain-like"/>
    <property type="match status" value="1"/>
</dbReference>
<evidence type="ECO:0000259" key="7">
    <source>
        <dbReference type="Pfam" id="PF01850"/>
    </source>
</evidence>
<proteinExistence type="inferred from homology"/>
<sequence length="143" mass="15477">MVTLIADTGALYAAFDRDDQHHDAVVSYLRTVAAKPIVPPLVLAELDHLALVRLGERARAAIMAELAETTVVATFSHAMFVSAADVAARHGEFQLGLTDASVMVVAFEHQTHDILTTDQRNFRAVRPLLGGPATAYRLLPFDA</sequence>
<feature type="domain" description="PIN" evidence="7">
    <location>
        <begin position="6"/>
        <end position="125"/>
    </location>
</feature>
<organism evidence="8 9">
    <name type="scientific">Jiangella anatolica</name>
    <dbReference type="NCBI Taxonomy" id="2670374"/>
    <lineage>
        <taxon>Bacteria</taxon>
        <taxon>Bacillati</taxon>
        <taxon>Actinomycetota</taxon>
        <taxon>Actinomycetes</taxon>
        <taxon>Jiangellales</taxon>
        <taxon>Jiangellaceae</taxon>
        <taxon>Jiangella</taxon>
    </lineage>
</organism>
<comment type="similarity">
    <text evidence="6">Belongs to the PINc/VapC protein family.</text>
</comment>
<dbReference type="GO" id="GO:0000287">
    <property type="term" value="F:magnesium ion binding"/>
    <property type="evidence" value="ECO:0007669"/>
    <property type="project" value="UniProtKB-UniRule"/>
</dbReference>
<evidence type="ECO:0000313" key="9">
    <source>
        <dbReference type="Proteomes" id="UP000248764"/>
    </source>
</evidence>
<evidence type="ECO:0000256" key="5">
    <source>
        <dbReference type="ARBA" id="ARBA00022842"/>
    </source>
</evidence>
<comment type="caution">
    <text evidence="8">The sequence shown here is derived from an EMBL/GenBank/DDBJ whole genome shotgun (WGS) entry which is preliminary data.</text>
</comment>
<name>A0A2W2BDR1_9ACTN</name>
<keyword evidence="4 6" id="KW-0378">Hydrolase</keyword>
<dbReference type="InterPro" id="IPR029060">
    <property type="entry name" value="PIN-like_dom_sf"/>
</dbReference>
<keyword evidence="2 6" id="KW-0540">Nuclease</keyword>
<accession>A0A2W2BDR1</accession>
<feature type="binding site" evidence="6">
    <location>
        <position position="99"/>
    </location>
    <ligand>
        <name>Mg(2+)</name>
        <dbReference type="ChEBI" id="CHEBI:18420"/>
    </ligand>
</feature>
<reference evidence="8 9" key="1">
    <citation type="submission" date="2018-01" db="EMBL/GenBank/DDBJ databases">
        <title>Draft genome sequence of Jiangella sp. GTF31.</title>
        <authorList>
            <person name="Sahin N."/>
            <person name="Ay H."/>
            <person name="Saygin H."/>
        </authorList>
    </citation>
    <scope>NUCLEOTIDE SEQUENCE [LARGE SCALE GENOMIC DNA]</scope>
    <source>
        <strain evidence="8 9">GTF31</strain>
    </source>
</reference>
<keyword evidence="5 6" id="KW-0460">Magnesium</keyword>
<dbReference type="InterPro" id="IPR022907">
    <property type="entry name" value="VapC_family"/>
</dbReference>
<evidence type="ECO:0000313" key="8">
    <source>
        <dbReference type="EMBL" id="PZF85761.1"/>
    </source>
</evidence>
<evidence type="ECO:0000256" key="2">
    <source>
        <dbReference type="ARBA" id="ARBA00022722"/>
    </source>
</evidence>
<keyword evidence="9" id="KW-1185">Reference proteome</keyword>
<dbReference type="Proteomes" id="UP000248764">
    <property type="component" value="Unassembled WGS sequence"/>
</dbReference>
<protein>
    <recommendedName>
        <fullName evidence="6">Ribonuclease VapC</fullName>
        <shortName evidence="6">RNase VapC</shortName>
        <ecNumber evidence="6">3.1.-.-</ecNumber>
    </recommendedName>
    <alternativeName>
        <fullName evidence="6">Toxin VapC</fullName>
    </alternativeName>
</protein>
<keyword evidence="3 6" id="KW-0479">Metal-binding</keyword>
<comment type="cofactor">
    <cofactor evidence="6">
        <name>Mg(2+)</name>
        <dbReference type="ChEBI" id="CHEBI:18420"/>
    </cofactor>
</comment>
<dbReference type="AlphaFoldDB" id="A0A2W2BDR1"/>
<evidence type="ECO:0000256" key="3">
    <source>
        <dbReference type="ARBA" id="ARBA00022723"/>
    </source>
</evidence>
<dbReference type="Gene3D" id="3.40.50.1010">
    <property type="entry name" value="5'-nuclease"/>
    <property type="match status" value="1"/>
</dbReference>
<feature type="binding site" evidence="6">
    <location>
        <position position="7"/>
    </location>
    <ligand>
        <name>Mg(2+)</name>
        <dbReference type="ChEBI" id="CHEBI:18420"/>
    </ligand>
</feature>
<evidence type="ECO:0000256" key="4">
    <source>
        <dbReference type="ARBA" id="ARBA00022801"/>
    </source>
</evidence>
<dbReference type="Pfam" id="PF01850">
    <property type="entry name" value="PIN"/>
    <property type="match status" value="1"/>
</dbReference>
<evidence type="ECO:0000256" key="6">
    <source>
        <dbReference type="HAMAP-Rule" id="MF_00265"/>
    </source>
</evidence>
<dbReference type="GO" id="GO:0090729">
    <property type="term" value="F:toxin activity"/>
    <property type="evidence" value="ECO:0007669"/>
    <property type="project" value="UniProtKB-KW"/>
</dbReference>
<keyword evidence="6" id="KW-0800">Toxin</keyword>
<comment type="function">
    <text evidence="6">Toxic component of a toxin-antitoxin (TA) system. An RNase.</text>
</comment>
<keyword evidence="1 6" id="KW-1277">Toxin-antitoxin system</keyword>
<evidence type="ECO:0000256" key="1">
    <source>
        <dbReference type="ARBA" id="ARBA00022649"/>
    </source>
</evidence>
<gene>
    <name evidence="6" type="primary">vapC</name>
    <name evidence="8" type="ORF">C1I92_03855</name>
</gene>
<dbReference type="GO" id="GO:0004540">
    <property type="term" value="F:RNA nuclease activity"/>
    <property type="evidence" value="ECO:0007669"/>
    <property type="project" value="InterPro"/>
</dbReference>
<dbReference type="EC" id="3.1.-.-" evidence="6"/>
<dbReference type="InterPro" id="IPR002716">
    <property type="entry name" value="PIN_dom"/>
</dbReference>
<dbReference type="EMBL" id="POTW01000006">
    <property type="protein sequence ID" value="PZF85761.1"/>
    <property type="molecule type" value="Genomic_DNA"/>
</dbReference>
<dbReference type="HAMAP" id="MF_00265">
    <property type="entry name" value="VapC_Nob1"/>
    <property type="match status" value="1"/>
</dbReference>